<organism evidence="1 2">
    <name type="scientific">Heliocybe sulcata</name>
    <dbReference type="NCBI Taxonomy" id="5364"/>
    <lineage>
        <taxon>Eukaryota</taxon>
        <taxon>Fungi</taxon>
        <taxon>Dikarya</taxon>
        <taxon>Basidiomycota</taxon>
        <taxon>Agaricomycotina</taxon>
        <taxon>Agaricomycetes</taxon>
        <taxon>Gloeophyllales</taxon>
        <taxon>Gloeophyllaceae</taxon>
        <taxon>Heliocybe</taxon>
    </lineage>
</organism>
<evidence type="ECO:0000313" key="1">
    <source>
        <dbReference type="EMBL" id="TFK50274.1"/>
    </source>
</evidence>
<dbReference type="STRING" id="5364.A0A5C3MY80"/>
<name>A0A5C3MY80_9AGAM</name>
<proteinExistence type="predicted"/>
<dbReference type="Proteomes" id="UP000305948">
    <property type="component" value="Unassembled WGS sequence"/>
</dbReference>
<sequence length="231" mass="25268">MSGEEHTSVKPNNLSIPAGLQIPRRSFTIEEVPDEGDEAGGIENALVAKTGEAEALNPRNLGDFYQEDIVQLIDKPDTLDIVLRCWHNAEDLPPPAHHPDPLMRPLQCGVVGVSFPAAACETLPERRLRLVDPTFVSGDLCKQRVEDGGGAWVEEPGEMEYEVDMEAGDYVVCDDWIGQIAEMFDEATIEVSNRHLLKLPELRSGLTIGDRSKELLNLVMDGAAAVNSARA</sequence>
<evidence type="ECO:0000313" key="2">
    <source>
        <dbReference type="Proteomes" id="UP000305948"/>
    </source>
</evidence>
<gene>
    <name evidence="1" type="ORF">OE88DRAFT_1736522</name>
</gene>
<dbReference type="AlphaFoldDB" id="A0A5C3MY80"/>
<dbReference type="EMBL" id="ML213514">
    <property type="protein sequence ID" value="TFK50274.1"/>
    <property type="molecule type" value="Genomic_DNA"/>
</dbReference>
<keyword evidence="2" id="KW-1185">Reference proteome</keyword>
<accession>A0A5C3MY80</accession>
<dbReference type="OrthoDB" id="3265006at2759"/>
<protein>
    <submittedName>
        <fullName evidence="1">Uncharacterized protein</fullName>
    </submittedName>
</protein>
<reference evidence="1 2" key="1">
    <citation type="journal article" date="2019" name="Nat. Ecol. Evol.">
        <title>Megaphylogeny resolves global patterns of mushroom evolution.</title>
        <authorList>
            <person name="Varga T."/>
            <person name="Krizsan K."/>
            <person name="Foldi C."/>
            <person name="Dima B."/>
            <person name="Sanchez-Garcia M."/>
            <person name="Sanchez-Ramirez S."/>
            <person name="Szollosi G.J."/>
            <person name="Szarkandi J.G."/>
            <person name="Papp V."/>
            <person name="Albert L."/>
            <person name="Andreopoulos W."/>
            <person name="Angelini C."/>
            <person name="Antonin V."/>
            <person name="Barry K.W."/>
            <person name="Bougher N.L."/>
            <person name="Buchanan P."/>
            <person name="Buyck B."/>
            <person name="Bense V."/>
            <person name="Catcheside P."/>
            <person name="Chovatia M."/>
            <person name="Cooper J."/>
            <person name="Damon W."/>
            <person name="Desjardin D."/>
            <person name="Finy P."/>
            <person name="Geml J."/>
            <person name="Haridas S."/>
            <person name="Hughes K."/>
            <person name="Justo A."/>
            <person name="Karasinski D."/>
            <person name="Kautmanova I."/>
            <person name="Kiss B."/>
            <person name="Kocsube S."/>
            <person name="Kotiranta H."/>
            <person name="LaButti K.M."/>
            <person name="Lechner B.E."/>
            <person name="Liimatainen K."/>
            <person name="Lipzen A."/>
            <person name="Lukacs Z."/>
            <person name="Mihaltcheva S."/>
            <person name="Morgado L.N."/>
            <person name="Niskanen T."/>
            <person name="Noordeloos M.E."/>
            <person name="Ohm R.A."/>
            <person name="Ortiz-Santana B."/>
            <person name="Ovrebo C."/>
            <person name="Racz N."/>
            <person name="Riley R."/>
            <person name="Savchenko A."/>
            <person name="Shiryaev A."/>
            <person name="Soop K."/>
            <person name="Spirin V."/>
            <person name="Szebenyi C."/>
            <person name="Tomsovsky M."/>
            <person name="Tulloss R.E."/>
            <person name="Uehling J."/>
            <person name="Grigoriev I.V."/>
            <person name="Vagvolgyi C."/>
            <person name="Papp T."/>
            <person name="Martin F.M."/>
            <person name="Miettinen O."/>
            <person name="Hibbett D.S."/>
            <person name="Nagy L.G."/>
        </authorList>
    </citation>
    <scope>NUCLEOTIDE SEQUENCE [LARGE SCALE GENOMIC DNA]</scope>
    <source>
        <strain evidence="1 2">OMC1185</strain>
    </source>
</reference>